<feature type="region of interest" description="Disordered" evidence="1">
    <location>
        <begin position="1"/>
        <end position="119"/>
    </location>
</feature>
<comment type="caution">
    <text evidence="2">The sequence shown here is derived from an EMBL/GenBank/DDBJ whole genome shotgun (WGS) entry which is preliminary data.</text>
</comment>
<gene>
    <name evidence="2" type="ORF">PVAP13_9KG033300</name>
</gene>
<organism evidence="2 3">
    <name type="scientific">Panicum virgatum</name>
    <name type="common">Blackwell switchgrass</name>
    <dbReference type="NCBI Taxonomy" id="38727"/>
    <lineage>
        <taxon>Eukaryota</taxon>
        <taxon>Viridiplantae</taxon>
        <taxon>Streptophyta</taxon>
        <taxon>Embryophyta</taxon>
        <taxon>Tracheophyta</taxon>
        <taxon>Spermatophyta</taxon>
        <taxon>Magnoliopsida</taxon>
        <taxon>Liliopsida</taxon>
        <taxon>Poales</taxon>
        <taxon>Poaceae</taxon>
        <taxon>PACMAD clade</taxon>
        <taxon>Panicoideae</taxon>
        <taxon>Panicodae</taxon>
        <taxon>Paniceae</taxon>
        <taxon>Panicinae</taxon>
        <taxon>Panicum</taxon>
        <taxon>Panicum sect. Hiantes</taxon>
    </lineage>
</organism>
<sequence>MTASARAGRRSEEGRTGRLAVSQVKGRHTGSPAGRRERGAEERRPAEHRRREELAEEEERAGQLAVSQVKGRRCESGAAERSAPRRAGGGGSQERGCRARAWRRNRRKAWGGGPGRRDRGRRGCRVFFLAWADSGGGADSAESSFNSFAAFSWKICKQKPEEQMCIPFSFSCEI</sequence>
<dbReference type="Proteomes" id="UP000823388">
    <property type="component" value="Chromosome 9K"/>
</dbReference>
<dbReference type="EMBL" id="CM029053">
    <property type="protein sequence ID" value="KAG2546556.1"/>
    <property type="molecule type" value="Genomic_DNA"/>
</dbReference>
<keyword evidence="3" id="KW-1185">Reference proteome</keyword>
<feature type="compositionally biased region" description="Basic and acidic residues" evidence="1">
    <location>
        <begin position="34"/>
        <end position="53"/>
    </location>
</feature>
<accession>A0A8T0NHL5</accession>
<evidence type="ECO:0000313" key="3">
    <source>
        <dbReference type="Proteomes" id="UP000823388"/>
    </source>
</evidence>
<feature type="compositionally biased region" description="Basic residues" evidence="1">
    <location>
        <begin position="98"/>
        <end position="109"/>
    </location>
</feature>
<evidence type="ECO:0000256" key="1">
    <source>
        <dbReference type="SAM" id="MobiDB-lite"/>
    </source>
</evidence>
<proteinExistence type="predicted"/>
<name>A0A8T0NHL5_PANVG</name>
<evidence type="ECO:0000313" key="2">
    <source>
        <dbReference type="EMBL" id="KAG2546556.1"/>
    </source>
</evidence>
<dbReference type="AlphaFoldDB" id="A0A8T0NHL5"/>
<protein>
    <submittedName>
        <fullName evidence="2">Uncharacterized protein</fullName>
    </submittedName>
</protein>
<reference evidence="2" key="1">
    <citation type="submission" date="2020-05" db="EMBL/GenBank/DDBJ databases">
        <title>WGS assembly of Panicum virgatum.</title>
        <authorList>
            <person name="Lovell J.T."/>
            <person name="Jenkins J."/>
            <person name="Shu S."/>
            <person name="Juenger T.E."/>
            <person name="Schmutz J."/>
        </authorList>
    </citation>
    <scope>NUCLEOTIDE SEQUENCE</scope>
    <source>
        <strain evidence="2">AP13</strain>
    </source>
</reference>